<proteinExistence type="predicted"/>
<feature type="domain" description="tRNA(Ile)-lysidine/2-thiocytidine synthase N-terminal" evidence="4">
    <location>
        <begin position="52"/>
        <end position="214"/>
    </location>
</feature>
<dbReference type="STRING" id="96561.Dole_2223"/>
<feature type="compositionally biased region" description="Low complexity" evidence="3">
    <location>
        <begin position="1"/>
        <end position="11"/>
    </location>
</feature>
<feature type="binding site" evidence="2">
    <location>
        <position position="87"/>
    </location>
    <ligand>
        <name>ATP</name>
        <dbReference type="ChEBI" id="CHEBI:30616"/>
    </ligand>
</feature>
<dbReference type="SUPFAM" id="SSF52402">
    <property type="entry name" value="Adenine nucleotide alpha hydrolases-like"/>
    <property type="match status" value="1"/>
</dbReference>
<dbReference type="GO" id="GO:0005524">
    <property type="term" value="F:ATP binding"/>
    <property type="evidence" value="ECO:0007669"/>
    <property type="project" value="UniProtKB-KW"/>
</dbReference>
<gene>
    <name evidence="5" type="ordered locus">Dole_2223</name>
</gene>
<dbReference type="InterPro" id="IPR014729">
    <property type="entry name" value="Rossmann-like_a/b/a_fold"/>
</dbReference>
<evidence type="ECO:0000256" key="3">
    <source>
        <dbReference type="SAM" id="MobiDB-lite"/>
    </source>
</evidence>
<keyword evidence="2" id="KW-0067">ATP-binding</keyword>
<dbReference type="GO" id="GO:0008033">
    <property type="term" value="P:tRNA processing"/>
    <property type="evidence" value="ECO:0007669"/>
    <property type="project" value="InterPro"/>
</dbReference>
<sequence length="264" mass="29804">MKRTGTKATTKTTHRSGRQRPAPPEDRSYKVLNKAVGTAQHRYDMIADGDRVCVGVSGGKDSLTLFWFLYERLSRIPISYTLFPCYVDPGFEDGFGGVLQDFFAQTGWPPLRVESTDCGIVAHSDANRENPCFLCSRLRRKRLFEVSAELDCNKLALGHHKDDIIESLFINMCYAGEISLMKPFLPMFGGKVTLVRPLALADEKDIQRFAGHLRFPEFKNPCPSAETSKRSEIKALLEALYRGNRKVKGNIFRSLSNVKTDYLL</sequence>
<dbReference type="PANTHER" id="PTHR43686">
    <property type="entry name" value="SULFURTRANSFERASE-RELATED"/>
    <property type="match status" value="1"/>
</dbReference>
<dbReference type="Gene3D" id="3.40.50.620">
    <property type="entry name" value="HUPs"/>
    <property type="match status" value="1"/>
</dbReference>
<dbReference type="eggNOG" id="COG0037">
    <property type="taxonomic scope" value="Bacteria"/>
</dbReference>
<evidence type="ECO:0000313" key="6">
    <source>
        <dbReference type="Proteomes" id="UP000008561"/>
    </source>
</evidence>
<feature type="region of interest" description="Disordered" evidence="3">
    <location>
        <begin position="1"/>
        <end position="26"/>
    </location>
</feature>
<dbReference type="CDD" id="cd24138">
    <property type="entry name" value="TtcA-like"/>
    <property type="match status" value="1"/>
</dbReference>
<dbReference type="InterPro" id="IPR011063">
    <property type="entry name" value="TilS/TtcA_N"/>
</dbReference>
<evidence type="ECO:0000256" key="1">
    <source>
        <dbReference type="ARBA" id="ARBA00022679"/>
    </source>
</evidence>
<feature type="binding site" evidence="2">
    <location>
        <position position="163"/>
    </location>
    <ligand>
        <name>ATP</name>
        <dbReference type="ChEBI" id="CHEBI:30616"/>
    </ligand>
</feature>
<accession>A8ZUJ5</accession>
<name>A8ZUJ5_DESOH</name>
<dbReference type="HOGENOM" id="CLU_026481_5_2_7"/>
<reference evidence="5 6" key="1">
    <citation type="submission" date="2007-10" db="EMBL/GenBank/DDBJ databases">
        <title>Complete sequence of Desulfococcus oleovorans Hxd3.</title>
        <authorList>
            <consortium name="US DOE Joint Genome Institute"/>
            <person name="Copeland A."/>
            <person name="Lucas S."/>
            <person name="Lapidus A."/>
            <person name="Barry K."/>
            <person name="Glavina del Rio T."/>
            <person name="Dalin E."/>
            <person name="Tice H."/>
            <person name="Pitluck S."/>
            <person name="Kiss H."/>
            <person name="Brettin T."/>
            <person name="Bruce D."/>
            <person name="Detter J.C."/>
            <person name="Han C."/>
            <person name="Schmutz J."/>
            <person name="Larimer F."/>
            <person name="Land M."/>
            <person name="Hauser L."/>
            <person name="Kyrpides N."/>
            <person name="Kim E."/>
            <person name="Wawrik B."/>
            <person name="Richardson P."/>
        </authorList>
    </citation>
    <scope>NUCLEOTIDE SEQUENCE [LARGE SCALE GENOMIC DNA]</scope>
    <source>
        <strain evidence="6">DSM 6200 / JCM 39069 / Hxd3</strain>
    </source>
</reference>
<evidence type="ECO:0000259" key="4">
    <source>
        <dbReference type="Pfam" id="PF01171"/>
    </source>
</evidence>
<dbReference type="KEGG" id="dol:Dole_2223"/>
<dbReference type="EMBL" id="CP000859">
    <property type="protein sequence ID" value="ABW68027.1"/>
    <property type="molecule type" value="Genomic_DNA"/>
</dbReference>
<dbReference type="PANTHER" id="PTHR43686:SF1">
    <property type="entry name" value="AMINOTRAN_5 DOMAIN-CONTAINING PROTEIN"/>
    <property type="match status" value="1"/>
</dbReference>
<dbReference type="Proteomes" id="UP000008561">
    <property type="component" value="Chromosome"/>
</dbReference>
<keyword evidence="6" id="KW-1185">Reference proteome</keyword>
<protein>
    <submittedName>
        <fullName evidence="5">PP-loop domain protein</fullName>
    </submittedName>
</protein>
<keyword evidence="1" id="KW-0808">Transferase</keyword>
<dbReference type="PIRSF" id="PIRSF004976">
    <property type="entry name" value="ATPase_YdaO"/>
    <property type="match status" value="1"/>
</dbReference>
<feature type="binding site" evidence="2">
    <location>
        <position position="158"/>
    </location>
    <ligand>
        <name>ATP</name>
        <dbReference type="ChEBI" id="CHEBI:30616"/>
    </ligand>
</feature>
<evidence type="ECO:0000313" key="5">
    <source>
        <dbReference type="EMBL" id="ABW68027.1"/>
    </source>
</evidence>
<organism evidence="5 6">
    <name type="scientific">Desulfosudis oleivorans (strain DSM 6200 / JCM 39069 / Hxd3)</name>
    <name type="common">Desulfococcus oleovorans</name>
    <dbReference type="NCBI Taxonomy" id="96561"/>
    <lineage>
        <taxon>Bacteria</taxon>
        <taxon>Pseudomonadati</taxon>
        <taxon>Thermodesulfobacteriota</taxon>
        <taxon>Desulfobacteria</taxon>
        <taxon>Desulfobacterales</taxon>
        <taxon>Desulfosudaceae</taxon>
        <taxon>Desulfosudis</taxon>
    </lineage>
</organism>
<dbReference type="AlphaFoldDB" id="A8ZUJ5"/>
<dbReference type="GO" id="GO:0016740">
    <property type="term" value="F:transferase activity"/>
    <property type="evidence" value="ECO:0007669"/>
    <property type="project" value="UniProtKB-KW"/>
</dbReference>
<evidence type="ECO:0000256" key="2">
    <source>
        <dbReference type="PIRSR" id="PIRSR004976-51"/>
    </source>
</evidence>
<feature type="binding site" evidence="2">
    <location>
        <begin position="55"/>
        <end position="57"/>
    </location>
    <ligand>
        <name>ATP</name>
        <dbReference type="ChEBI" id="CHEBI:30616"/>
    </ligand>
</feature>
<dbReference type="InterPro" id="IPR035107">
    <property type="entry name" value="tRNA_thiolation_TtcA_Ctu1"/>
</dbReference>
<keyword evidence="2" id="KW-0547">Nucleotide-binding</keyword>
<feature type="binding site" evidence="2">
    <location>
        <position position="61"/>
    </location>
    <ligand>
        <name>ATP</name>
        <dbReference type="ChEBI" id="CHEBI:30616"/>
    </ligand>
</feature>
<dbReference type="Pfam" id="PF01171">
    <property type="entry name" value="ATP_bind_3"/>
    <property type="match status" value="1"/>
</dbReference>